<dbReference type="InterPro" id="IPR036641">
    <property type="entry name" value="HPT_dom_sf"/>
</dbReference>
<dbReference type="SMART" id="SM00073">
    <property type="entry name" value="HPT"/>
    <property type="match status" value="3"/>
</dbReference>
<dbReference type="SMART" id="SM00260">
    <property type="entry name" value="CheW"/>
    <property type="match status" value="1"/>
</dbReference>
<dbReference type="CDD" id="cd00088">
    <property type="entry name" value="HPT"/>
    <property type="match status" value="2"/>
</dbReference>
<dbReference type="KEGG" id="ares:IWH25_02445"/>
<dbReference type="EMBL" id="CP064781">
    <property type="protein sequence ID" value="QRJ64238.1"/>
    <property type="molecule type" value="Genomic_DNA"/>
</dbReference>
<dbReference type="InterPro" id="IPR004358">
    <property type="entry name" value="Sig_transdc_His_kin-like_C"/>
</dbReference>
<dbReference type="Pfam" id="PF26379">
    <property type="entry name" value="FimL_2nd"/>
    <property type="match status" value="1"/>
</dbReference>
<dbReference type="PROSITE" id="PS50894">
    <property type="entry name" value="HPT"/>
    <property type="match status" value="4"/>
</dbReference>
<dbReference type="PROSITE" id="PS50110">
    <property type="entry name" value="RESPONSE_REGULATORY"/>
    <property type="match status" value="1"/>
</dbReference>
<keyword evidence="5" id="KW-0808">Transferase</keyword>
<gene>
    <name evidence="16" type="ORF">IWH25_02445</name>
</gene>
<reference evidence="16" key="1">
    <citation type="submission" date="2020-11" db="EMBL/GenBank/DDBJ databases">
        <title>Azospira restricta DSM 18626 genome sequence.</title>
        <authorList>
            <person name="Moe W.M."/>
        </authorList>
    </citation>
    <scope>NUCLEOTIDE SEQUENCE</scope>
    <source>
        <strain evidence="16">DSM 18626</strain>
    </source>
</reference>
<dbReference type="SUPFAM" id="SSF52172">
    <property type="entry name" value="CheY-like"/>
    <property type="match status" value="1"/>
</dbReference>
<evidence type="ECO:0000259" key="14">
    <source>
        <dbReference type="PROSITE" id="PS50851"/>
    </source>
</evidence>
<feature type="coiled-coil region" evidence="11">
    <location>
        <begin position="562"/>
        <end position="620"/>
    </location>
</feature>
<evidence type="ECO:0000256" key="11">
    <source>
        <dbReference type="SAM" id="Coils"/>
    </source>
</evidence>
<name>A0A974SPR6_9RHOO</name>
<accession>A0A974SPR6</accession>
<dbReference type="Pfam" id="PF02518">
    <property type="entry name" value="HATPase_c"/>
    <property type="match status" value="1"/>
</dbReference>
<dbReference type="Pfam" id="PF01584">
    <property type="entry name" value="CheW"/>
    <property type="match status" value="1"/>
</dbReference>
<dbReference type="GO" id="GO:0000155">
    <property type="term" value="F:phosphorelay sensor kinase activity"/>
    <property type="evidence" value="ECO:0007669"/>
    <property type="project" value="InterPro"/>
</dbReference>
<feature type="modified residue" description="Phosphohistidine" evidence="9">
    <location>
        <position position="717"/>
    </location>
</feature>
<dbReference type="GO" id="GO:0005737">
    <property type="term" value="C:cytoplasm"/>
    <property type="evidence" value="ECO:0007669"/>
    <property type="project" value="InterPro"/>
</dbReference>
<keyword evidence="7" id="KW-0902">Two-component regulatory system</keyword>
<feature type="modified residue" description="Phosphohistidine" evidence="9">
    <location>
        <position position="1212"/>
    </location>
</feature>
<feature type="domain" description="HPt" evidence="15">
    <location>
        <begin position="670"/>
        <end position="777"/>
    </location>
</feature>
<dbReference type="SUPFAM" id="SSF50341">
    <property type="entry name" value="CheW-like"/>
    <property type="match status" value="1"/>
</dbReference>
<dbReference type="InterPro" id="IPR058661">
    <property type="entry name" value="FimL_2nd"/>
</dbReference>
<dbReference type="CDD" id="cd17546">
    <property type="entry name" value="REC_hyHK_CKI1_RcsC-like"/>
    <property type="match status" value="1"/>
</dbReference>
<evidence type="ECO:0000256" key="4">
    <source>
        <dbReference type="ARBA" id="ARBA00022553"/>
    </source>
</evidence>
<evidence type="ECO:0000256" key="6">
    <source>
        <dbReference type="ARBA" id="ARBA00022777"/>
    </source>
</evidence>
<dbReference type="InterPro" id="IPR002545">
    <property type="entry name" value="CheW-lke_dom"/>
</dbReference>
<evidence type="ECO:0000259" key="15">
    <source>
        <dbReference type="PROSITE" id="PS50894"/>
    </source>
</evidence>
<feature type="modified residue" description="4-aspartylphosphate" evidence="10">
    <location>
        <position position="1864"/>
    </location>
</feature>
<dbReference type="EC" id="2.7.13.3" evidence="2"/>
<dbReference type="Gene3D" id="3.30.565.10">
    <property type="entry name" value="Histidine kinase-like ATPase, C-terminal domain"/>
    <property type="match status" value="1"/>
</dbReference>
<dbReference type="RefSeq" id="WP_203387780.1">
    <property type="nucleotide sequence ID" value="NZ_CP064781.1"/>
</dbReference>
<dbReference type="FunFam" id="3.30.565.10:FF:000016">
    <property type="entry name" value="Chemotaxis protein CheA, putative"/>
    <property type="match status" value="1"/>
</dbReference>
<proteinExistence type="predicted"/>
<feature type="domain" description="Histidine kinase" evidence="12">
    <location>
        <begin position="1400"/>
        <end position="1652"/>
    </location>
</feature>
<evidence type="ECO:0000256" key="5">
    <source>
        <dbReference type="ARBA" id="ARBA00022679"/>
    </source>
</evidence>
<dbReference type="PANTHER" id="PTHR43395">
    <property type="entry name" value="SENSOR HISTIDINE KINASE CHEA"/>
    <property type="match status" value="1"/>
</dbReference>
<dbReference type="InterPro" id="IPR036890">
    <property type="entry name" value="HATPase_C_sf"/>
</dbReference>
<dbReference type="InterPro" id="IPR051315">
    <property type="entry name" value="Bact_Chemotaxis_CheA"/>
</dbReference>
<evidence type="ECO:0000256" key="10">
    <source>
        <dbReference type="PROSITE-ProRule" id="PRU00169"/>
    </source>
</evidence>
<dbReference type="SUPFAM" id="SSF47226">
    <property type="entry name" value="Histidine-containing phosphotransfer domain, HPT domain"/>
    <property type="match status" value="5"/>
</dbReference>
<evidence type="ECO:0000313" key="17">
    <source>
        <dbReference type="Proteomes" id="UP000663444"/>
    </source>
</evidence>
<sequence length="1937" mass="208674">MNAATEFDVGPLTWVKSEIDLALERAAEALRQFTAGGDATQLKFARTHLHQVRGALAIVGLDGVTQCVDAQEGLLDDFEQQKVAADGERVALVLRAIDAVRHYLDDLVNGEPNQPLRLLPVYGEILAARGHKRVSATDLFFPDLSLRPPRRAPAPALPRDELQQLLRAQRARFQRGLLAWLRNPAERGGIAEMLDATRQVEATQELAAARAFWWVAAGMLTALAEDRLPAGVDIKQLCARIDLQIRRLIEGSQNVAERLMRDALYYVAQAEASADGLVRQIKDTYQLQSLLPAQAAAVAAPQEALRRRLRESIAATEEAWNKFCAGTAQSLPVFRDHAATMQQTVEQLGHTDYRRLAQAIASAANWLAEKPSRHSEALAMEIATAILLAQNAQENFTRLGADFAHQVDVMVARLHGFLADNPPAPGSEVPLLDEMSRQAQEKLLIGQVAKEIQSNLAQIEQVLDGFFRDADKRGDLAGLDGPLHQIVGALMIMGQNAAVDTLHECEGEIRRFAAADYVPQEGDFERVADRLSALGFFIDAMQHGATDFAEFTRSMSAPPPAAAEEEAAAGSVEQELEQAKRETQALLIALKEQPADEGLRQELKQNLETLKQDADLVADSALGQQAKAALSALDAGGAPAVDEALAGLRPQTAAAPTPSAETLQLAQADEEDLDAELLAIFIEEAKEVLQAVAGNLTLLQEQPHNVEVLTNIRRSFHTLKGSGRMVGLRELGEVAWGIEQVLNLWLRQELEVTQPVFELVSEGQRVFTAWVAHLEERSLPLPDAGPLVALADALRVGGEVPPTPVPAASEPPAEALPAATGDEETYDEAATTVVLGNFGAAEAAPPPAEPLEIIDIAPIDLGDIPFAEAPVEAATVPEEVVLPELPAELPAEPPSATVVVGHFGQRTPEPEADAADREPSLPADEPLVIDLLPPEPVATVPTLPAEEFVLPELADEAPLAEVIELAMPAAEAEPGVELPAPAEVPPAERGASLGISATLFDIFLEEARSHIATLNREFASFAADPTQPTPYPMARAAHTLAGISGTVGLAVINRLGATLEHALLRRETTDHPESIAGVEVVRQTIAALEEMVVGVADERLPEANPQLIDALDQLYPPPAALVLGEELIDAAPPAPTPATPEAPAEPAPAAAAVPGAIVTPLAGVKDELDEQLLPIFLEEAFELIGGINEQLRQWRAAPGDHETLRALHRLFHTLKGSARMAGAMTLGEITHAIESRVEQADKAGSAPPELIDDVESAFDSVVQIVERLQRGESLEAPPVAAADASPELASAVALAEEAAPALPVTVVEAAGVAAAPSVEAGGEEAAAQKATLRVRADLIDQLVNEAGELSIARARIEGEMVSLKGSLLDLTENVIRLRRQLRDIEIQAETQMQSRIAQTDEKHAGFDPLEFDRFTRFQELTRMMAESVNDVATVQQNLLKNLDDANAAILAQARMNRQLQQELMSVRMVPFASQADRLYRIVRQTAKELGKRANLEIRGGQVELDRSVLDKIGAPLEHLLRNAVAHGLEGREARLAAGKTEIGEVTLTLAQEGNEIILSMADDGAGLDFARIRARGIEAGLLAADEEADEGRLIKLIFTPGFSTAAEVSQIAGRGVGMDVVKTEIGALGGRIEVNSLPGKGCTFRLYIPLTLAVTQALLVRAGSHLYAIPSSMIEQVLELKETFLARIREAGEAEWLGNRYPYRFLPHLLGDTGALPEARRQYWVLLLRSGAQRVAVQVDELRGNREIVVKNIGPQLARVVGIDGATVLGDGQVVLILNPVALASRARAAHLPEVAPTALQAPDEHKATAATLPTVMVVDDSLTVRKITGRLLSREGYQVLTAKDGVDALEQMLDIIPDVLLVDIEMPRMDGFDLTRNVRADEKLKDVPIIMITSRTADKHRNYAFEIGVNNYLGKPYQEDELLRLVGDYTRAKRQH</sequence>
<evidence type="ECO:0000256" key="1">
    <source>
        <dbReference type="ARBA" id="ARBA00000085"/>
    </source>
</evidence>
<comment type="function">
    <text evidence="8">Involved in the transmission of sensory signals from the chemoreceptors to the flagellar motors. CheA is autophosphorylated; it can transfer its phosphate group to either CheB or CheY.</text>
</comment>
<keyword evidence="4 10" id="KW-0597">Phosphoprotein</keyword>
<feature type="modified residue" description="Phosphohistidine" evidence="9">
    <location>
        <position position="1038"/>
    </location>
</feature>
<dbReference type="PROSITE" id="PS50851">
    <property type="entry name" value="CHEW"/>
    <property type="match status" value="1"/>
</dbReference>
<dbReference type="InterPro" id="IPR036061">
    <property type="entry name" value="CheW-like_dom_sf"/>
</dbReference>
<organism evidence="16 17">
    <name type="scientific">Azospira restricta</name>
    <dbReference type="NCBI Taxonomy" id="404405"/>
    <lineage>
        <taxon>Bacteria</taxon>
        <taxon>Pseudomonadati</taxon>
        <taxon>Pseudomonadota</taxon>
        <taxon>Betaproteobacteria</taxon>
        <taxon>Rhodocyclales</taxon>
        <taxon>Rhodocyclaceae</taxon>
        <taxon>Azospira</taxon>
    </lineage>
</organism>
<dbReference type="InterPro" id="IPR001789">
    <property type="entry name" value="Sig_transdc_resp-reg_receiver"/>
</dbReference>
<dbReference type="InterPro" id="IPR011006">
    <property type="entry name" value="CheY-like_superfamily"/>
</dbReference>
<evidence type="ECO:0000256" key="3">
    <source>
        <dbReference type="ARBA" id="ARBA00021495"/>
    </source>
</evidence>
<dbReference type="Gene3D" id="1.20.120.160">
    <property type="entry name" value="HPT domain"/>
    <property type="match status" value="4"/>
</dbReference>
<feature type="domain" description="HPt" evidence="15">
    <location>
        <begin position="11"/>
        <end position="107"/>
    </location>
</feature>
<feature type="domain" description="Response regulatory" evidence="13">
    <location>
        <begin position="1815"/>
        <end position="1931"/>
    </location>
</feature>
<protein>
    <recommendedName>
        <fullName evidence="3">Chemotaxis protein CheA</fullName>
        <ecNumber evidence="2">2.7.13.3</ecNumber>
    </recommendedName>
</protein>
<comment type="catalytic activity">
    <reaction evidence="1">
        <text>ATP + protein L-histidine = ADP + protein N-phospho-L-histidine.</text>
        <dbReference type="EC" id="2.7.13.3"/>
    </reaction>
</comment>
<feature type="domain" description="CheW-like" evidence="14">
    <location>
        <begin position="1654"/>
        <end position="1789"/>
    </location>
</feature>
<feature type="domain" description="HPt" evidence="15">
    <location>
        <begin position="1165"/>
        <end position="1268"/>
    </location>
</feature>
<evidence type="ECO:0000256" key="7">
    <source>
        <dbReference type="ARBA" id="ARBA00023012"/>
    </source>
</evidence>
<dbReference type="InterPro" id="IPR008207">
    <property type="entry name" value="Sig_transdc_His_kin_Hpt_dom"/>
</dbReference>
<feature type="domain" description="HPt" evidence="15">
    <location>
        <begin position="992"/>
        <end position="1095"/>
    </location>
</feature>
<dbReference type="Gene3D" id="3.40.50.2300">
    <property type="match status" value="1"/>
</dbReference>
<dbReference type="Pfam" id="PF00072">
    <property type="entry name" value="Response_reg"/>
    <property type="match status" value="1"/>
</dbReference>
<keyword evidence="6" id="KW-0418">Kinase</keyword>
<dbReference type="SUPFAM" id="SSF55874">
    <property type="entry name" value="ATPase domain of HSP90 chaperone/DNA topoisomerase II/histidine kinase"/>
    <property type="match status" value="1"/>
</dbReference>
<keyword evidence="17" id="KW-1185">Reference proteome</keyword>
<evidence type="ECO:0000259" key="12">
    <source>
        <dbReference type="PROSITE" id="PS50109"/>
    </source>
</evidence>
<dbReference type="Proteomes" id="UP000663444">
    <property type="component" value="Chromosome"/>
</dbReference>
<dbReference type="SMART" id="SM00448">
    <property type="entry name" value="REC"/>
    <property type="match status" value="1"/>
</dbReference>
<evidence type="ECO:0000256" key="9">
    <source>
        <dbReference type="PROSITE-ProRule" id="PRU00110"/>
    </source>
</evidence>
<dbReference type="PROSITE" id="PS50109">
    <property type="entry name" value="HIS_KIN"/>
    <property type="match status" value="1"/>
</dbReference>
<dbReference type="GO" id="GO:0006935">
    <property type="term" value="P:chemotaxis"/>
    <property type="evidence" value="ECO:0007669"/>
    <property type="project" value="InterPro"/>
</dbReference>
<evidence type="ECO:0000313" key="16">
    <source>
        <dbReference type="EMBL" id="QRJ64238.1"/>
    </source>
</evidence>
<evidence type="ECO:0000256" key="8">
    <source>
        <dbReference type="ARBA" id="ARBA00035100"/>
    </source>
</evidence>
<dbReference type="SMART" id="SM00387">
    <property type="entry name" value="HATPase_c"/>
    <property type="match status" value="1"/>
</dbReference>
<dbReference type="Pfam" id="PF01627">
    <property type="entry name" value="Hpt"/>
    <property type="match status" value="3"/>
</dbReference>
<evidence type="ECO:0000259" key="13">
    <source>
        <dbReference type="PROSITE" id="PS50110"/>
    </source>
</evidence>
<dbReference type="PRINTS" id="PR00344">
    <property type="entry name" value="BCTRLSENSOR"/>
</dbReference>
<dbReference type="InterPro" id="IPR003594">
    <property type="entry name" value="HATPase_dom"/>
</dbReference>
<evidence type="ECO:0000256" key="2">
    <source>
        <dbReference type="ARBA" id="ARBA00012438"/>
    </source>
</evidence>
<feature type="modified residue" description="Phosphohistidine" evidence="9">
    <location>
        <position position="50"/>
    </location>
</feature>
<dbReference type="SMART" id="SM01231">
    <property type="entry name" value="H-kinase_dim"/>
    <property type="match status" value="1"/>
</dbReference>
<keyword evidence="11" id="KW-0175">Coiled coil</keyword>
<dbReference type="PANTHER" id="PTHR43395:SF8">
    <property type="entry name" value="HISTIDINE KINASE"/>
    <property type="match status" value="1"/>
</dbReference>
<dbReference type="InterPro" id="IPR005467">
    <property type="entry name" value="His_kinase_dom"/>
</dbReference>
<dbReference type="InterPro" id="IPR004105">
    <property type="entry name" value="CheA-like_dim"/>
</dbReference>
<dbReference type="Gene3D" id="2.30.30.40">
    <property type="entry name" value="SH3 Domains"/>
    <property type="match status" value="1"/>
</dbReference>